<proteinExistence type="predicted"/>
<name>A0AAP0JYC8_9MAGN</name>
<dbReference type="Gene3D" id="3.40.50.1820">
    <property type="entry name" value="alpha/beta hydrolase"/>
    <property type="match status" value="1"/>
</dbReference>
<dbReference type="Proteomes" id="UP001420932">
    <property type="component" value="Unassembled WGS sequence"/>
</dbReference>
<dbReference type="AlphaFoldDB" id="A0AAP0JYC8"/>
<dbReference type="PANTHER" id="PTHR31934:SF5">
    <property type="entry name" value="OS05G0557900 PROTEIN"/>
    <property type="match status" value="1"/>
</dbReference>
<dbReference type="EMBL" id="JBBNAF010000005">
    <property type="protein sequence ID" value="KAK9142094.1"/>
    <property type="molecule type" value="Genomic_DNA"/>
</dbReference>
<dbReference type="PANTHER" id="PTHR31934">
    <property type="entry name" value="ALPHA/BETA-HYDROLASES SUPERFAMILY PROTEIN"/>
    <property type="match status" value="1"/>
</dbReference>
<evidence type="ECO:0000313" key="2">
    <source>
        <dbReference type="Proteomes" id="UP001420932"/>
    </source>
</evidence>
<keyword evidence="2" id="KW-1185">Reference proteome</keyword>
<reference evidence="1 2" key="1">
    <citation type="submission" date="2024-01" db="EMBL/GenBank/DDBJ databases">
        <title>Genome assemblies of Stephania.</title>
        <authorList>
            <person name="Yang L."/>
        </authorList>
    </citation>
    <scope>NUCLEOTIDE SEQUENCE [LARGE SCALE GENOMIC DNA]</scope>
    <source>
        <strain evidence="1">YNDBR</strain>
        <tissue evidence="1">Leaf</tissue>
    </source>
</reference>
<organism evidence="1 2">
    <name type="scientific">Stephania yunnanensis</name>
    <dbReference type="NCBI Taxonomy" id="152371"/>
    <lineage>
        <taxon>Eukaryota</taxon>
        <taxon>Viridiplantae</taxon>
        <taxon>Streptophyta</taxon>
        <taxon>Embryophyta</taxon>
        <taxon>Tracheophyta</taxon>
        <taxon>Spermatophyta</taxon>
        <taxon>Magnoliopsida</taxon>
        <taxon>Ranunculales</taxon>
        <taxon>Menispermaceae</taxon>
        <taxon>Menispermoideae</taxon>
        <taxon>Cissampelideae</taxon>
        <taxon>Stephania</taxon>
    </lineage>
</organism>
<sequence length="453" mass="50512">MIATYVIAEDLVFRDIDECCGYPAVPTSEQHCRSSYGRNFQYVPDDCSASSFRPSDAGTNTIHPIGEKMMNLVEKFIVNTTSEIAACYSFWDNPSFFQGFLSRLKTTLHGSSDDIGWLQHAPGMPPVEDGTSRFIELLQEIRLLAAVEHNAWELKHYIEELYWGSGKLIMLLGHSKGGVDAAAALSIYSSDLKDKVAGLILVQSPYGGTPIASDILRKGQIADKETRKIMEFLICKLIKVIASEHMDASSFLIVNTSSNLLVFLFSNRFDRFVVNSFKRFSFSIQGDIRALEDLTYEKRKKFIMEHKLPESIPIISFHSEARVAPGVLSTMTHIAHAELPWLPLPNFCQDPDSFQAGCKVPVIIPLAAAMAVSALHLQLRYGEASDGLVTCCDAEVPGSVVVHPERKLDHAWMVYSTWRKDYGEPEACEMCEALLSLLVEMRQKQELGSTSLN</sequence>
<dbReference type="SUPFAM" id="SSF53474">
    <property type="entry name" value="alpha/beta-Hydrolases"/>
    <property type="match status" value="1"/>
</dbReference>
<comment type="caution">
    <text evidence="1">The sequence shown here is derived from an EMBL/GenBank/DDBJ whole genome shotgun (WGS) entry which is preliminary data.</text>
</comment>
<protein>
    <submittedName>
        <fullName evidence="1">Uncharacterized protein</fullName>
    </submittedName>
</protein>
<gene>
    <name evidence="1" type="ORF">Syun_011494</name>
</gene>
<accession>A0AAP0JYC8</accession>
<dbReference type="InterPro" id="IPR029058">
    <property type="entry name" value="AB_hydrolase_fold"/>
</dbReference>
<evidence type="ECO:0000313" key="1">
    <source>
        <dbReference type="EMBL" id="KAK9142094.1"/>
    </source>
</evidence>